<evidence type="ECO:0000313" key="1">
    <source>
        <dbReference type="EMBL" id="RTH25970.1"/>
    </source>
</evidence>
<dbReference type="Proteomes" id="UP000286712">
    <property type="component" value="Unassembled WGS sequence"/>
</dbReference>
<protein>
    <submittedName>
        <fullName evidence="1">Uncharacterized protein</fullName>
    </submittedName>
</protein>
<accession>A0A430RY62</accession>
<dbReference type="AlphaFoldDB" id="A0A430RY62"/>
<dbReference type="RefSeq" id="WP_126213026.1">
    <property type="nucleotide sequence ID" value="NZ_PEMS01000222.1"/>
</dbReference>
<name>A0A430RY62_THESC</name>
<comment type="caution">
    <text evidence="1">The sequence shown here is derived from an EMBL/GenBank/DDBJ whole genome shotgun (WGS) entry which is preliminary data.</text>
</comment>
<gene>
    <name evidence="1" type="ORF">CSW40_06050</name>
</gene>
<dbReference type="EMBL" id="PELW01000144">
    <property type="protein sequence ID" value="RTH25970.1"/>
    <property type="molecule type" value="Genomic_DNA"/>
</dbReference>
<sequence length="174" mass="19304">MPSVLTVDPGVHLGYALVGREFTLDVLVLSGDYREAVGEAVRRLRPLLLKADRVYVEEWGYQGRRLGKEQMVPLALAGAFLALGAEPVDPGWKWRMTRGLLLGSAEKMGVKFPSGLDRKDRALWFRLHLEGYGPALSRIRELPKKLRPHALDALALAIYARSYEKIGGKEVAPG</sequence>
<reference evidence="1 2" key="1">
    <citation type="journal article" date="2019" name="Extremophiles">
        <title>Biogeography of thermophiles and predominance of Thermus scotoductus in domestic water heaters.</title>
        <authorList>
            <person name="Wilpiszeski R.L."/>
            <person name="Zhang Z."/>
            <person name="House C.H."/>
        </authorList>
    </citation>
    <scope>NUCLEOTIDE SEQUENCE [LARGE SCALE GENOMIC DNA]</scope>
    <source>
        <strain evidence="1 2">27_S27</strain>
    </source>
</reference>
<organism evidence="1 2">
    <name type="scientific">Thermus scotoductus</name>
    <dbReference type="NCBI Taxonomy" id="37636"/>
    <lineage>
        <taxon>Bacteria</taxon>
        <taxon>Thermotogati</taxon>
        <taxon>Deinococcota</taxon>
        <taxon>Deinococci</taxon>
        <taxon>Thermales</taxon>
        <taxon>Thermaceae</taxon>
        <taxon>Thermus</taxon>
    </lineage>
</organism>
<proteinExistence type="predicted"/>
<evidence type="ECO:0000313" key="2">
    <source>
        <dbReference type="Proteomes" id="UP000286712"/>
    </source>
</evidence>